<evidence type="ECO:0000256" key="15">
    <source>
        <dbReference type="RuleBase" id="RU003448"/>
    </source>
</evidence>
<evidence type="ECO:0000256" key="5">
    <source>
        <dbReference type="ARBA" id="ARBA00010122"/>
    </source>
</evidence>
<feature type="binding site" evidence="14">
    <location>
        <begin position="7"/>
        <end position="10"/>
    </location>
    <ligand>
        <name>ATP</name>
        <dbReference type="ChEBI" id="CHEBI:30616"/>
    </ligand>
</feature>
<keyword evidence="12" id="KW-0457">Lysine biosynthesis</keyword>
<dbReference type="InterPro" id="IPR001341">
    <property type="entry name" value="Asp_kinase"/>
</dbReference>
<keyword evidence="9 15" id="KW-0418">Kinase</keyword>
<dbReference type="eggNOG" id="COG0527">
    <property type="taxonomic scope" value="Bacteria"/>
</dbReference>
<evidence type="ECO:0000256" key="7">
    <source>
        <dbReference type="ARBA" id="ARBA00022679"/>
    </source>
</evidence>
<dbReference type="Gene3D" id="3.30.2130.10">
    <property type="entry name" value="VC0802-like"/>
    <property type="match status" value="1"/>
</dbReference>
<dbReference type="GO" id="GO:0009090">
    <property type="term" value="P:homoserine biosynthetic process"/>
    <property type="evidence" value="ECO:0007669"/>
    <property type="project" value="TreeGrafter"/>
</dbReference>
<dbReference type="SUPFAM" id="SSF55021">
    <property type="entry name" value="ACT-like"/>
    <property type="match status" value="2"/>
</dbReference>
<evidence type="ECO:0000256" key="1">
    <source>
        <dbReference type="ARBA" id="ARBA00003121"/>
    </source>
</evidence>
<dbReference type="HOGENOM" id="CLU_009116_3_2_9"/>
<keyword evidence="20" id="KW-1185">Reference proteome</keyword>
<accession>W8T4C6</accession>
<evidence type="ECO:0000256" key="11">
    <source>
        <dbReference type="ARBA" id="ARBA00022915"/>
    </source>
</evidence>
<dbReference type="GO" id="GO:0009088">
    <property type="term" value="P:threonine biosynthetic process"/>
    <property type="evidence" value="ECO:0007669"/>
    <property type="project" value="UniProtKB-UniPathway"/>
</dbReference>
<dbReference type="InterPro" id="IPR018042">
    <property type="entry name" value="Aspartate_kinase_CS"/>
</dbReference>
<dbReference type="GO" id="GO:0005524">
    <property type="term" value="F:ATP binding"/>
    <property type="evidence" value="ECO:0007669"/>
    <property type="project" value="UniProtKB-KW"/>
</dbReference>
<dbReference type="NCBIfam" id="NF006068">
    <property type="entry name" value="PRK08210.1"/>
    <property type="match status" value="1"/>
</dbReference>
<feature type="binding site" evidence="14">
    <location>
        <begin position="215"/>
        <end position="216"/>
    </location>
    <ligand>
        <name>ATP</name>
        <dbReference type="ChEBI" id="CHEBI:30616"/>
    </ligand>
</feature>
<feature type="binding site" evidence="14">
    <location>
        <position position="80"/>
    </location>
    <ligand>
        <name>substrate</name>
    </ligand>
</feature>
<evidence type="ECO:0000259" key="18">
    <source>
        <dbReference type="Pfam" id="PF22468"/>
    </source>
</evidence>
<evidence type="ECO:0000256" key="6">
    <source>
        <dbReference type="ARBA" id="ARBA00022605"/>
    </source>
</evidence>
<dbReference type="Pfam" id="PF00696">
    <property type="entry name" value="AA_kinase"/>
    <property type="match status" value="1"/>
</dbReference>
<name>W8T4C6_PEPAC</name>
<dbReference type="RefSeq" id="WP_025435596.1">
    <property type="nucleotide sequence ID" value="NZ_CP007452.1"/>
</dbReference>
<dbReference type="EC" id="2.7.2.4" evidence="15"/>
<dbReference type="PROSITE" id="PS00324">
    <property type="entry name" value="ASPARTOKINASE"/>
    <property type="match status" value="1"/>
</dbReference>
<dbReference type="SUPFAM" id="SSF53633">
    <property type="entry name" value="Carbamate kinase-like"/>
    <property type="match status" value="1"/>
</dbReference>
<dbReference type="GO" id="GO:0005829">
    <property type="term" value="C:cytosol"/>
    <property type="evidence" value="ECO:0007669"/>
    <property type="project" value="TreeGrafter"/>
</dbReference>
<feature type="domain" description="Aspartate/glutamate/uridylate kinase" evidence="17">
    <location>
        <begin position="3"/>
        <end position="236"/>
    </location>
</feature>
<dbReference type="GO" id="GO:0009089">
    <property type="term" value="P:lysine biosynthetic process via diaminopimelate"/>
    <property type="evidence" value="ECO:0007669"/>
    <property type="project" value="UniProtKB-UniPathway"/>
</dbReference>
<evidence type="ECO:0000256" key="14">
    <source>
        <dbReference type="PIRSR" id="PIRSR000726-1"/>
    </source>
</evidence>
<dbReference type="STRING" id="1286171.EAL2_c13140"/>
<dbReference type="FunFam" id="3.40.1160.10:FF:000002">
    <property type="entry name" value="Aspartokinase"/>
    <property type="match status" value="1"/>
</dbReference>
<reference evidence="19 20" key="1">
    <citation type="journal article" date="2014" name="Genome Announc.">
        <title>Complete Genome Sequence of Amino Acid-Utilizing Eubacterium acidaminophilum al-2 (DSM 3953).</title>
        <authorList>
            <person name="Poehlein A."/>
            <person name="Andreesen J.R."/>
            <person name="Daniel R."/>
        </authorList>
    </citation>
    <scope>NUCLEOTIDE SEQUENCE [LARGE SCALE GENOMIC DNA]</scope>
    <source>
        <strain evidence="19 20">DSM 3953</strain>
    </source>
</reference>
<feature type="binding site" evidence="14">
    <location>
        <position position="52"/>
    </location>
    <ligand>
        <name>substrate</name>
    </ligand>
</feature>
<evidence type="ECO:0000256" key="8">
    <source>
        <dbReference type="ARBA" id="ARBA00022741"/>
    </source>
</evidence>
<dbReference type="InterPro" id="IPR036393">
    <property type="entry name" value="AceGlu_kinase-like_sf"/>
</dbReference>
<comment type="pathway">
    <text evidence="2 16">Amino-acid biosynthesis; L-lysine biosynthesis via DAP pathway; (S)-tetrahydrodipicolinate from L-aspartate: step 1/4.</text>
</comment>
<proteinExistence type="inferred from homology"/>
<evidence type="ECO:0000259" key="17">
    <source>
        <dbReference type="Pfam" id="PF00696"/>
    </source>
</evidence>
<dbReference type="Proteomes" id="UP000019591">
    <property type="component" value="Chromosome"/>
</dbReference>
<evidence type="ECO:0000256" key="9">
    <source>
        <dbReference type="ARBA" id="ARBA00022777"/>
    </source>
</evidence>
<dbReference type="InterPro" id="IPR054352">
    <property type="entry name" value="ACT_Aspartokinase"/>
</dbReference>
<comment type="catalytic activity">
    <reaction evidence="13 15">
        <text>L-aspartate + ATP = 4-phospho-L-aspartate + ADP</text>
        <dbReference type="Rhea" id="RHEA:23776"/>
        <dbReference type="ChEBI" id="CHEBI:29991"/>
        <dbReference type="ChEBI" id="CHEBI:30616"/>
        <dbReference type="ChEBI" id="CHEBI:57535"/>
        <dbReference type="ChEBI" id="CHEBI:456216"/>
        <dbReference type="EC" id="2.7.2.4"/>
    </reaction>
</comment>
<sequence>MGIVIKKFGGTSLENIQRMRRVADIIKGSVESGNQLVVVVSAMGRKGAPYATDTLIDLCKDISGSDVSLREMDMLMSCGEIISGAVLVHVLRGCGIGAVLLTGAQAGIMTDDKFSNASVLEVDPKRIQSELEHGRVVIVTGFQGISRDGEITTLGRGGSDTSAVVIGSALNASVVEIYTDVEGIMTADPKIQPNARTIENINYDEVFQMAETGAKVIHPRAVEVAKNSNIVLKIKNTLSEGEGTSVGYSKGKDTYNMNKKLITAVASKDNVAQIMVNTSDIAMFSKILDDIKAQDISIDMINFFMVQKAFTVNGDEVSKIEETLKKYDTKYTIATECSKVTVIGDRITGIPGVMSRIVTALSGVDVDILQTTDSHMTISCLIKTEDVKKAVNSLHDEFALYM</sequence>
<keyword evidence="10 14" id="KW-0067">ATP-binding</keyword>
<dbReference type="PATRIC" id="fig|1286171.3.peg.1263"/>
<keyword evidence="11" id="KW-0220">Diaminopimelate biosynthesis</keyword>
<protein>
    <recommendedName>
        <fullName evidence="15">Aspartokinase</fullName>
        <ecNumber evidence="15">2.7.2.4</ecNumber>
    </recommendedName>
</protein>
<keyword evidence="7 15" id="KW-0808">Transferase</keyword>
<dbReference type="NCBIfam" id="TIGR00657">
    <property type="entry name" value="asp_kinases"/>
    <property type="match status" value="1"/>
</dbReference>
<dbReference type="InterPro" id="IPR001048">
    <property type="entry name" value="Asp/Glu/Uridylate_kinase"/>
</dbReference>
<dbReference type="UniPathway" id="UPA00051">
    <property type="reaction ID" value="UER00462"/>
</dbReference>
<comment type="pathway">
    <text evidence="4 16">Amino-acid biosynthesis; L-threonine biosynthesis; L-threonine from L-aspartate: step 1/5.</text>
</comment>
<keyword evidence="8 14" id="KW-0547">Nucleotide-binding</keyword>
<evidence type="ECO:0000256" key="4">
    <source>
        <dbReference type="ARBA" id="ARBA00005139"/>
    </source>
</evidence>
<dbReference type="PANTHER" id="PTHR21499">
    <property type="entry name" value="ASPARTATE KINASE"/>
    <property type="match status" value="1"/>
</dbReference>
<dbReference type="GO" id="GO:0019877">
    <property type="term" value="P:diaminopimelate biosynthetic process"/>
    <property type="evidence" value="ECO:0007669"/>
    <property type="project" value="UniProtKB-KW"/>
</dbReference>
<dbReference type="EMBL" id="CP007452">
    <property type="protein sequence ID" value="AHM56609.1"/>
    <property type="molecule type" value="Genomic_DNA"/>
</dbReference>
<keyword evidence="6 16" id="KW-0028">Amino-acid biosynthesis</keyword>
<dbReference type="Gene3D" id="3.40.1160.10">
    <property type="entry name" value="Acetylglutamate kinase-like"/>
    <property type="match status" value="1"/>
</dbReference>
<dbReference type="AlphaFoldDB" id="W8T4C6"/>
<dbReference type="PIRSF" id="PIRSF000726">
    <property type="entry name" value="Asp_kin"/>
    <property type="match status" value="1"/>
</dbReference>
<feature type="binding site" evidence="14">
    <location>
        <begin position="179"/>
        <end position="180"/>
    </location>
    <ligand>
        <name>ATP</name>
        <dbReference type="ChEBI" id="CHEBI:30616"/>
    </ligand>
</feature>
<dbReference type="UniPathway" id="UPA00034">
    <property type="reaction ID" value="UER00015"/>
</dbReference>
<dbReference type="KEGG" id="eac:EAL2_c13140"/>
<evidence type="ECO:0000313" key="20">
    <source>
        <dbReference type="Proteomes" id="UP000019591"/>
    </source>
</evidence>
<dbReference type="OrthoDB" id="9799110at2"/>
<evidence type="ECO:0000256" key="13">
    <source>
        <dbReference type="ARBA" id="ARBA00047872"/>
    </source>
</evidence>
<feature type="domain" description="Aspartokinase ACT" evidence="18">
    <location>
        <begin position="340"/>
        <end position="398"/>
    </location>
</feature>
<evidence type="ECO:0000256" key="2">
    <source>
        <dbReference type="ARBA" id="ARBA00004766"/>
    </source>
</evidence>
<gene>
    <name evidence="19" type="primary">dapG</name>
    <name evidence="19" type="ORF">EAL2_c13140</name>
</gene>
<dbReference type="UniPathway" id="UPA00050">
    <property type="reaction ID" value="UER00461"/>
</dbReference>
<dbReference type="GO" id="GO:0004072">
    <property type="term" value="F:aspartate kinase activity"/>
    <property type="evidence" value="ECO:0007669"/>
    <property type="project" value="UniProtKB-EC"/>
</dbReference>
<dbReference type="InterPro" id="IPR005260">
    <property type="entry name" value="Asp_kin_monofn"/>
</dbReference>
<dbReference type="InterPro" id="IPR045865">
    <property type="entry name" value="ACT-like_dom_sf"/>
</dbReference>
<evidence type="ECO:0000256" key="3">
    <source>
        <dbReference type="ARBA" id="ARBA00004986"/>
    </source>
</evidence>
<comment type="similarity">
    <text evidence="5 15">Belongs to the aspartokinase family.</text>
</comment>
<comment type="function">
    <text evidence="1">Catalyzes the phosphorylation of the beta-carboxyl group of aspartic acid with ATP to yield 4-phospho-L-aspartate, which is involved in the branched biosynthetic pathway leading to the biosynthesis of amino acids threonine, isoleucine and methionine.</text>
</comment>
<evidence type="ECO:0000313" key="19">
    <source>
        <dbReference type="EMBL" id="AHM56609.1"/>
    </source>
</evidence>
<evidence type="ECO:0000256" key="12">
    <source>
        <dbReference type="ARBA" id="ARBA00023154"/>
    </source>
</evidence>
<dbReference type="PANTHER" id="PTHR21499:SF3">
    <property type="entry name" value="ASPARTOKINASE"/>
    <property type="match status" value="1"/>
</dbReference>
<dbReference type="Pfam" id="PF22468">
    <property type="entry name" value="ACT_9"/>
    <property type="match status" value="1"/>
</dbReference>
<organism evidence="19 20">
    <name type="scientific">Peptoclostridium acidaminophilum DSM 3953</name>
    <dbReference type="NCBI Taxonomy" id="1286171"/>
    <lineage>
        <taxon>Bacteria</taxon>
        <taxon>Bacillati</taxon>
        <taxon>Bacillota</taxon>
        <taxon>Clostridia</taxon>
        <taxon>Peptostreptococcales</taxon>
        <taxon>Peptoclostridiaceae</taxon>
        <taxon>Peptoclostridium</taxon>
    </lineage>
</organism>
<comment type="pathway">
    <text evidence="3 16">Amino-acid biosynthesis; L-methionine biosynthesis via de novo pathway; L-homoserine from L-aspartate: step 1/3.</text>
</comment>
<evidence type="ECO:0000256" key="10">
    <source>
        <dbReference type="ARBA" id="ARBA00022840"/>
    </source>
</evidence>
<evidence type="ECO:0000256" key="16">
    <source>
        <dbReference type="RuleBase" id="RU004249"/>
    </source>
</evidence>